<evidence type="ECO:0000256" key="1">
    <source>
        <dbReference type="ARBA" id="ARBA00010982"/>
    </source>
</evidence>
<keyword evidence="9" id="KW-1185">Reference proteome</keyword>
<evidence type="ECO:0000256" key="3">
    <source>
        <dbReference type="ARBA" id="ARBA00023315"/>
    </source>
</evidence>
<feature type="active site" description="Acyl-thioester intermediate" evidence="4">
    <location>
        <position position="89"/>
    </location>
</feature>
<sequence length="393" mass="40589">MMQDVVIVAAARTAVGKFQGALSEMTAVQLGAAVVREVVRRAGIDPVSVDECLMGCVLPAGLGQNPARQAALQGGLADTVSAMTLNMVCGSGLKAVALAAQSVMTGTAEIVVAGGMESMSNAAYLLPGARRGLRMGDAAVVDSMVKDGLWCACEDWHMGMTGELVAEKHAITREEQDAYALASHRKAAAAWREGRFDAEVVPVAVPSRKGPAVMFAKDESVREDTSIEALAALKPAFKKDGTVTAGNAPAVNDAAAAVLVMSAARARELGLTPMVTIKAQATSGVAPKWVMLAPVTGVRRVLGRAGWALEDVDLFELNEAFSVQALGVMKELGLDAARVNVNGGAVAIGHPIGASGARVLVTLIHEMMRRDVKRGVAALCLGGGNSVALAVER</sequence>
<dbReference type="Gene3D" id="3.40.47.10">
    <property type="match status" value="2"/>
</dbReference>
<dbReference type="Pfam" id="PF02803">
    <property type="entry name" value="Thiolase_C"/>
    <property type="match status" value="1"/>
</dbReference>
<keyword evidence="2 5" id="KW-0808">Transferase</keyword>
<accession>A0A7Y9TUZ0</accession>
<dbReference type="AlphaFoldDB" id="A0A7Y9TUZ0"/>
<dbReference type="PROSITE" id="PS00737">
    <property type="entry name" value="THIOLASE_2"/>
    <property type="match status" value="1"/>
</dbReference>
<dbReference type="EMBL" id="JACCCW010000002">
    <property type="protein sequence ID" value="NYF81268.1"/>
    <property type="molecule type" value="Genomic_DNA"/>
</dbReference>
<dbReference type="PROSITE" id="PS00098">
    <property type="entry name" value="THIOLASE_1"/>
    <property type="match status" value="1"/>
</dbReference>
<comment type="caution">
    <text evidence="8">The sequence shown here is derived from an EMBL/GenBank/DDBJ whole genome shotgun (WGS) entry which is preliminary data.</text>
</comment>
<dbReference type="InterPro" id="IPR020615">
    <property type="entry name" value="Thiolase_acyl_enz_int_AS"/>
</dbReference>
<evidence type="ECO:0000313" key="8">
    <source>
        <dbReference type="EMBL" id="NYF81268.1"/>
    </source>
</evidence>
<dbReference type="InterPro" id="IPR002155">
    <property type="entry name" value="Thiolase"/>
</dbReference>
<gene>
    <name evidence="8" type="ORF">HDF17_003588</name>
</gene>
<dbReference type="PANTHER" id="PTHR18919">
    <property type="entry name" value="ACETYL-COA C-ACYLTRANSFERASE"/>
    <property type="match status" value="1"/>
</dbReference>
<feature type="active site" description="Proton acceptor" evidence="4">
    <location>
        <position position="380"/>
    </location>
</feature>
<dbReference type="PANTHER" id="PTHR18919:SF107">
    <property type="entry name" value="ACETYL-COA ACETYLTRANSFERASE, CYTOSOLIC"/>
    <property type="match status" value="1"/>
</dbReference>
<dbReference type="InterPro" id="IPR020616">
    <property type="entry name" value="Thiolase_N"/>
</dbReference>
<dbReference type="InterPro" id="IPR020617">
    <property type="entry name" value="Thiolase_C"/>
</dbReference>
<reference evidence="8 9" key="1">
    <citation type="submission" date="2020-07" db="EMBL/GenBank/DDBJ databases">
        <title>Genomic Encyclopedia of Type Strains, Phase IV (KMG-V): Genome sequencing to study the core and pangenomes of soil and plant-associated prokaryotes.</title>
        <authorList>
            <person name="Whitman W."/>
        </authorList>
    </citation>
    <scope>NUCLEOTIDE SEQUENCE [LARGE SCALE GENOMIC DNA]</scope>
    <source>
        <strain evidence="8 9">X4EP2</strain>
    </source>
</reference>
<dbReference type="NCBIfam" id="TIGR01930">
    <property type="entry name" value="AcCoA-C-Actrans"/>
    <property type="match status" value="1"/>
</dbReference>
<evidence type="ECO:0000256" key="4">
    <source>
        <dbReference type="PIRSR" id="PIRSR000429-1"/>
    </source>
</evidence>
<feature type="domain" description="Thiolase N-terminal" evidence="6">
    <location>
        <begin position="5"/>
        <end position="263"/>
    </location>
</feature>
<dbReference type="Pfam" id="PF00108">
    <property type="entry name" value="Thiolase_N"/>
    <property type="match status" value="1"/>
</dbReference>
<proteinExistence type="inferred from homology"/>
<evidence type="ECO:0000259" key="7">
    <source>
        <dbReference type="Pfam" id="PF02803"/>
    </source>
</evidence>
<dbReference type="GO" id="GO:0003985">
    <property type="term" value="F:acetyl-CoA C-acetyltransferase activity"/>
    <property type="evidence" value="ECO:0007669"/>
    <property type="project" value="UniProtKB-EC"/>
</dbReference>
<dbReference type="InterPro" id="IPR016039">
    <property type="entry name" value="Thiolase-like"/>
</dbReference>
<comment type="similarity">
    <text evidence="1 5">Belongs to the thiolase-like superfamily. Thiolase family.</text>
</comment>
<dbReference type="PIRSF" id="PIRSF000429">
    <property type="entry name" value="Ac-CoA_Ac_transf"/>
    <property type="match status" value="1"/>
</dbReference>
<dbReference type="InterPro" id="IPR020613">
    <property type="entry name" value="Thiolase_CS"/>
</dbReference>
<keyword evidence="3 5" id="KW-0012">Acyltransferase</keyword>
<dbReference type="Proteomes" id="UP000589520">
    <property type="component" value="Unassembled WGS sequence"/>
</dbReference>
<evidence type="ECO:0000256" key="2">
    <source>
        <dbReference type="ARBA" id="ARBA00022679"/>
    </source>
</evidence>
<dbReference type="EC" id="2.3.1.9" evidence="8"/>
<dbReference type="CDD" id="cd00751">
    <property type="entry name" value="thiolase"/>
    <property type="match status" value="1"/>
</dbReference>
<protein>
    <submittedName>
        <fullName evidence="8">Acetyl-CoA C-acetyltransferase</fullName>
        <ecNumber evidence="8">2.3.1.9</ecNumber>
    </submittedName>
</protein>
<dbReference type="FunFam" id="3.40.47.10:FF:000010">
    <property type="entry name" value="Acetyl-CoA acetyltransferase (Thiolase)"/>
    <property type="match status" value="1"/>
</dbReference>
<feature type="active site" description="Proton acceptor" evidence="4">
    <location>
        <position position="350"/>
    </location>
</feature>
<evidence type="ECO:0000313" key="9">
    <source>
        <dbReference type="Proteomes" id="UP000589520"/>
    </source>
</evidence>
<dbReference type="SUPFAM" id="SSF53901">
    <property type="entry name" value="Thiolase-like"/>
    <property type="match status" value="2"/>
</dbReference>
<feature type="domain" description="Thiolase C-terminal" evidence="7">
    <location>
        <begin position="272"/>
        <end position="393"/>
    </location>
</feature>
<organism evidence="8 9">
    <name type="scientific">Granulicella arctica</name>
    <dbReference type="NCBI Taxonomy" id="940613"/>
    <lineage>
        <taxon>Bacteria</taxon>
        <taxon>Pseudomonadati</taxon>
        <taxon>Acidobacteriota</taxon>
        <taxon>Terriglobia</taxon>
        <taxon>Terriglobales</taxon>
        <taxon>Acidobacteriaceae</taxon>
        <taxon>Granulicella</taxon>
    </lineage>
</organism>
<evidence type="ECO:0000256" key="5">
    <source>
        <dbReference type="RuleBase" id="RU003557"/>
    </source>
</evidence>
<name>A0A7Y9TUZ0_9BACT</name>
<evidence type="ECO:0000259" key="6">
    <source>
        <dbReference type="Pfam" id="PF00108"/>
    </source>
</evidence>